<feature type="domain" description="DUF6351" evidence="2">
    <location>
        <begin position="61"/>
        <end position="742"/>
    </location>
</feature>
<proteinExistence type="predicted"/>
<dbReference type="InterPro" id="IPR029058">
    <property type="entry name" value="AB_hydrolase_fold"/>
</dbReference>
<gene>
    <name evidence="3" type="ORF">GCM10007147_11470</name>
</gene>
<keyword evidence="1" id="KW-0732">Signal</keyword>
<reference evidence="3 4" key="1">
    <citation type="journal article" date="2014" name="Int. J. Syst. Evol. Microbiol.">
        <title>Complete genome sequence of Corynebacterium casei LMG S-19264T (=DSM 44701T), isolated from a smear-ripened cheese.</title>
        <authorList>
            <consortium name="US DOE Joint Genome Institute (JGI-PGF)"/>
            <person name="Walter F."/>
            <person name="Albersmeier A."/>
            <person name="Kalinowski J."/>
            <person name="Ruckert C."/>
        </authorList>
    </citation>
    <scope>NUCLEOTIDE SEQUENCE [LARGE SCALE GENOMIC DNA]</scope>
    <source>
        <strain evidence="3 4">KCTC 19473</strain>
    </source>
</reference>
<dbReference type="SUPFAM" id="SSF53474">
    <property type="entry name" value="alpha/beta-Hydrolases"/>
    <property type="match status" value="1"/>
</dbReference>
<dbReference type="EMBL" id="BMXL01000004">
    <property type="protein sequence ID" value="GHD19987.1"/>
    <property type="molecule type" value="Genomic_DNA"/>
</dbReference>
<evidence type="ECO:0000256" key="1">
    <source>
        <dbReference type="SAM" id="SignalP"/>
    </source>
</evidence>
<sequence>MRVRLWGRCSPSVAGAAVLAGLLAASGTGPVPGSPATAGVLPSSAAPFAPAADRTDPQVSVSVLSSRPDTVTGGRALVRVEPPASVAPERVRLSAAGVDVTDRLRLVEAGGNPALEGLLTGLAEGESELVASVEGGGSDGLTVVNHPVEGPVFSGPHQEPFLCDTDRFEPAGGGGATLGPALDEDCSARTVVRHVYRDTDGRWHPLPGPGVVPSDADTATTAAGTRVPFVARVETGTVNRSVYETAVLHTPEEEEPDPWTAPRRWNGRLVYKFGGGCTGGWYVQGPDTAGVLDAPMLERGYAVASASLNVFGNNCNDLLAAETMSAVHQRFVTTMGVPHSTLGWGNSGGAYQAHQIADNYPGLLDGIVVSQAFPDVGFSVVPVVTDALLLREYAREHPGELDRVEQHAVSGFLQFESIDRLAREASRVDPRGACRQDLPEEVLYHPEDNPGGARCEVFAATQNVYGTDPQSGLPRRPLDNVGVQYGLHALVEGVIDTEQFLHLNEHIGGLDADGALSGERTEADQAATEAAYRSGRLLNGGGGLADVPVVDHRFYEDDLPGGDLHMRYHSFSVRERLEQANGTADNHVMLVEDKERSPDGFVSGSPLALRSLVELDAWVSGMREQQAQNPRWEPIDAIRASRPGFLQDSCWIGAGPDAERVVGEQVPLPAGRGDRCADAFPVHTSPRIEAGGPLASDVVACALRPFDAERHPGEFTEQQAERAEAIFSEGVCDWDEPGRGQQGLAGTWQRF</sequence>
<dbReference type="Proteomes" id="UP000654947">
    <property type="component" value="Unassembled WGS sequence"/>
</dbReference>
<protein>
    <recommendedName>
        <fullName evidence="2">DUF6351 domain-containing protein</fullName>
    </recommendedName>
</protein>
<evidence type="ECO:0000313" key="4">
    <source>
        <dbReference type="Proteomes" id="UP000654947"/>
    </source>
</evidence>
<evidence type="ECO:0000259" key="2">
    <source>
        <dbReference type="Pfam" id="PF19878"/>
    </source>
</evidence>
<name>A0A918XB16_9ACTN</name>
<dbReference type="Pfam" id="PF19878">
    <property type="entry name" value="DUF6351"/>
    <property type="match status" value="1"/>
</dbReference>
<evidence type="ECO:0000313" key="3">
    <source>
        <dbReference type="EMBL" id="GHD19987.1"/>
    </source>
</evidence>
<organism evidence="3 4">
    <name type="scientific">Nocardiopsis kunsanensis</name>
    <dbReference type="NCBI Taxonomy" id="141693"/>
    <lineage>
        <taxon>Bacteria</taxon>
        <taxon>Bacillati</taxon>
        <taxon>Actinomycetota</taxon>
        <taxon>Actinomycetes</taxon>
        <taxon>Streptosporangiales</taxon>
        <taxon>Nocardiopsidaceae</taxon>
        <taxon>Nocardiopsis</taxon>
    </lineage>
</organism>
<feature type="signal peptide" evidence="1">
    <location>
        <begin position="1"/>
        <end position="16"/>
    </location>
</feature>
<keyword evidence="4" id="KW-1185">Reference proteome</keyword>
<dbReference type="InterPro" id="IPR045556">
    <property type="entry name" value="DUF6351"/>
</dbReference>
<dbReference type="AlphaFoldDB" id="A0A918XB16"/>
<feature type="chain" id="PRO_5037103473" description="DUF6351 domain-containing protein" evidence="1">
    <location>
        <begin position="17"/>
        <end position="751"/>
    </location>
</feature>
<accession>A0A918XB16</accession>
<comment type="caution">
    <text evidence="3">The sequence shown here is derived from an EMBL/GenBank/DDBJ whole genome shotgun (WGS) entry which is preliminary data.</text>
</comment>